<evidence type="ECO:0000313" key="2">
    <source>
        <dbReference type="EMBL" id="KIY67528.1"/>
    </source>
</evidence>
<reference evidence="2 3" key="1">
    <citation type="journal article" date="2015" name="Fungal Genet. Biol.">
        <title>Evolution of novel wood decay mechanisms in Agaricales revealed by the genome sequences of Fistulina hepatica and Cylindrobasidium torrendii.</title>
        <authorList>
            <person name="Floudas D."/>
            <person name="Held B.W."/>
            <person name="Riley R."/>
            <person name="Nagy L.G."/>
            <person name="Koehler G."/>
            <person name="Ransdell A.S."/>
            <person name="Younus H."/>
            <person name="Chow J."/>
            <person name="Chiniquy J."/>
            <person name="Lipzen A."/>
            <person name="Tritt A."/>
            <person name="Sun H."/>
            <person name="Haridas S."/>
            <person name="LaButti K."/>
            <person name="Ohm R.A."/>
            <person name="Kues U."/>
            <person name="Blanchette R.A."/>
            <person name="Grigoriev I.V."/>
            <person name="Minto R.E."/>
            <person name="Hibbett D.S."/>
        </authorList>
    </citation>
    <scope>NUCLEOTIDE SEQUENCE [LARGE SCALE GENOMIC DNA]</scope>
    <source>
        <strain evidence="2 3">FP15055 ss-10</strain>
    </source>
</reference>
<dbReference type="InterPro" id="IPR036108">
    <property type="entry name" value="4pyrrol_syn_uPrphyn_synt_sf"/>
</dbReference>
<sequence length="253" mass="27566">MPNNVLLLRAPAGSPDKYEAVFSGTYSPTSIAVLETVLENIDTLAAALKTVDLEYSAAILTSARSCEAIGEALITSGTTSEPQLPFYVVGKATAAALRAVLPRANIRGEHSGNAEQLGPFILDDLNPSDHRPLLYLTGDKNRETLPSILQPRLKLKPLRVYHTTGATSFPVDLRKLDTSGQWWIVFFAPSAADFVWPYIREYFKGTALKIAAIGPTTSNFLRDKLHLEVHVTASQPTPEALHSSIVHFDEISV</sequence>
<dbReference type="Proteomes" id="UP000054007">
    <property type="component" value="Unassembled WGS sequence"/>
</dbReference>
<dbReference type="AlphaFoldDB" id="A0A0D7BAF4"/>
<dbReference type="Gene3D" id="3.40.50.10090">
    <property type="match status" value="2"/>
</dbReference>
<dbReference type="STRING" id="1314674.A0A0D7BAF4"/>
<dbReference type="GO" id="GO:0006780">
    <property type="term" value="P:uroporphyrinogen III biosynthetic process"/>
    <property type="evidence" value="ECO:0007669"/>
    <property type="project" value="InterPro"/>
</dbReference>
<dbReference type="PANTHER" id="PTHR12390">
    <property type="entry name" value="UROPORPHYRINOGEN III SYNTHASE"/>
    <property type="match status" value="1"/>
</dbReference>
<dbReference type="Pfam" id="PF02602">
    <property type="entry name" value="HEM4"/>
    <property type="match status" value="1"/>
</dbReference>
<proteinExistence type="predicted"/>
<organism evidence="2 3">
    <name type="scientific">Cylindrobasidium torrendii FP15055 ss-10</name>
    <dbReference type="NCBI Taxonomy" id="1314674"/>
    <lineage>
        <taxon>Eukaryota</taxon>
        <taxon>Fungi</taxon>
        <taxon>Dikarya</taxon>
        <taxon>Basidiomycota</taxon>
        <taxon>Agaricomycotina</taxon>
        <taxon>Agaricomycetes</taxon>
        <taxon>Agaricomycetidae</taxon>
        <taxon>Agaricales</taxon>
        <taxon>Marasmiineae</taxon>
        <taxon>Physalacriaceae</taxon>
        <taxon>Cylindrobasidium</taxon>
    </lineage>
</organism>
<dbReference type="SUPFAM" id="SSF69618">
    <property type="entry name" value="HemD-like"/>
    <property type="match status" value="1"/>
</dbReference>
<dbReference type="UniPathway" id="UPA00251">
    <property type="reaction ID" value="UER00320"/>
</dbReference>
<dbReference type="PANTHER" id="PTHR12390:SF0">
    <property type="entry name" value="UROPORPHYRINOGEN-III SYNTHASE"/>
    <property type="match status" value="1"/>
</dbReference>
<feature type="domain" description="Tetrapyrrole biosynthesis uroporphyrinogen III synthase" evidence="1">
    <location>
        <begin position="26"/>
        <end position="241"/>
    </location>
</feature>
<accession>A0A0D7BAF4</accession>
<keyword evidence="3" id="KW-1185">Reference proteome</keyword>
<dbReference type="OrthoDB" id="5595751at2759"/>
<evidence type="ECO:0000259" key="1">
    <source>
        <dbReference type="Pfam" id="PF02602"/>
    </source>
</evidence>
<dbReference type="GO" id="GO:0004852">
    <property type="term" value="F:uroporphyrinogen-III synthase activity"/>
    <property type="evidence" value="ECO:0007669"/>
    <property type="project" value="InterPro"/>
</dbReference>
<name>A0A0D7BAF4_9AGAR</name>
<gene>
    <name evidence="2" type="ORF">CYLTODRAFT_422409</name>
</gene>
<dbReference type="InterPro" id="IPR003754">
    <property type="entry name" value="4pyrrol_synth_uPrphyn_synth"/>
</dbReference>
<evidence type="ECO:0000313" key="3">
    <source>
        <dbReference type="Proteomes" id="UP000054007"/>
    </source>
</evidence>
<dbReference type="EMBL" id="KN880523">
    <property type="protein sequence ID" value="KIY67528.1"/>
    <property type="molecule type" value="Genomic_DNA"/>
</dbReference>
<protein>
    <submittedName>
        <fullName evidence="2">Tetrapyrrole biosynthesis, uroporphyrinogen III synthase</fullName>
    </submittedName>
</protein>
<dbReference type="GO" id="GO:0005829">
    <property type="term" value="C:cytosol"/>
    <property type="evidence" value="ECO:0007669"/>
    <property type="project" value="TreeGrafter"/>
</dbReference>
<dbReference type="InterPro" id="IPR039793">
    <property type="entry name" value="UROS/Hem4"/>
</dbReference>
<dbReference type="CDD" id="cd06578">
    <property type="entry name" value="HemD"/>
    <property type="match status" value="1"/>
</dbReference>
<dbReference type="GO" id="GO:0006782">
    <property type="term" value="P:protoporphyrinogen IX biosynthetic process"/>
    <property type="evidence" value="ECO:0007669"/>
    <property type="project" value="UniProtKB-UniPathway"/>
</dbReference>